<dbReference type="EMBL" id="CAMPGE010030382">
    <property type="protein sequence ID" value="CAI2387902.1"/>
    <property type="molecule type" value="Genomic_DNA"/>
</dbReference>
<protein>
    <recommendedName>
        <fullName evidence="1">Alpha/beta hydrolase fold-3 domain-containing protein</fullName>
    </recommendedName>
</protein>
<dbReference type="InterPro" id="IPR029058">
    <property type="entry name" value="AB_hydrolase_fold"/>
</dbReference>
<dbReference type="PANTHER" id="PTHR23025">
    <property type="entry name" value="TRIACYLGLYCEROL LIPASE"/>
    <property type="match status" value="1"/>
</dbReference>
<sequence>MESYAEIRENIMLKYDKGYSKLLDPLRTTYCYNSGQLKSYLNYSKILCDDLIYKMGKVKSQESVYKCHYESKLINVTQVLIKISRKVHFLLYKLCKDHSQLEKLLEEESEDQNCLIEEVESIDSKISDVTFKCSQRSNQNLLKREPRQQPNLEFSLTSLDFKIEKCFLSPKAFGEIVKSIDGVSIHSTCLATEALIKILVKMEVAINGILQSPNNCDFSELFYRSEYLRCYEDTLHEIIQSPDDEIYYLDITHNSNLSGQTQIKEQVTKFQNILKIVLPENQQMYMTRYKYFCYFVELAFAISSKALSRNSYFMKIVKTLVHSPVYVFSKRRMRSQYKAFITSGDLDLLLKIAKSTGSTFSRFCCYFINPWIKFHKKIYIPKSYDRLDMKSLNKCLDDFLMTESSPELNKLSKKLHHSLSFTHRKPKQLTPYKETFTYKKKPDCLCLRIVSPFPVFLSQNPSKGISKITDCDAVLIHIHGGGFVCQTTSQHQIYLRRWSKQNNIPVLMLSYTLAPEAKYPESIDECYQQYRWIVDNIETSLGLRPKKIFLSGDSAGGLIGTDLIALAICKKFRIPDGFISIYPALLLKYEAFTPSRINLFDDKMMNQLVKEACYNAYCKDIDPDQNPFLCPMFLPDQILQRFPPTRISLAGLDPIHDDGYKFAYRLSNLGKDVICVDNKLLPHGFLNFGLVPLIGSECNRAIDNISSMISELINS</sequence>
<comment type="caution">
    <text evidence="2">The sequence shown here is derived from an EMBL/GenBank/DDBJ whole genome shotgun (WGS) entry which is preliminary data.</text>
</comment>
<accession>A0AAD1YDS0</accession>
<gene>
    <name evidence="2" type="ORF">ECRASSUSDP1_LOCUS29536</name>
</gene>
<dbReference type="AlphaFoldDB" id="A0AAD1YDS0"/>
<evidence type="ECO:0000259" key="1">
    <source>
        <dbReference type="Pfam" id="PF07859"/>
    </source>
</evidence>
<dbReference type="Gene3D" id="3.40.50.1820">
    <property type="entry name" value="alpha/beta hydrolase"/>
    <property type="match status" value="1"/>
</dbReference>
<feature type="domain" description="Alpha/beta hydrolase fold-3" evidence="1">
    <location>
        <begin position="475"/>
        <end position="686"/>
    </location>
</feature>
<proteinExistence type="predicted"/>
<keyword evidence="3" id="KW-1185">Reference proteome</keyword>
<dbReference type="Pfam" id="PF07859">
    <property type="entry name" value="Abhydrolase_3"/>
    <property type="match status" value="1"/>
</dbReference>
<dbReference type="PANTHER" id="PTHR23025:SF3">
    <property type="entry name" value="HORMONE-SENSITIVE LIPASE"/>
    <property type="match status" value="1"/>
</dbReference>
<name>A0AAD1YDS0_EUPCR</name>
<dbReference type="GO" id="GO:0004771">
    <property type="term" value="F:sterol ester esterase activity"/>
    <property type="evidence" value="ECO:0007669"/>
    <property type="project" value="TreeGrafter"/>
</dbReference>
<dbReference type="Proteomes" id="UP001295684">
    <property type="component" value="Unassembled WGS sequence"/>
</dbReference>
<dbReference type="GO" id="GO:0019433">
    <property type="term" value="P:triglyceride catabolic process"/>
    <property type="evidence" value="ECO:0007669"/>
    <property type="project" value="TreeGrafter"/>
</dbReference>
<reference evidence="2" key="1">
    <citation type="submission" date="2023-07" db="EMBL/GenBank/DDBJ databases">
        <authorList>
            <consortium name="AG Swart"/>
            <person name="Singh M."/>
            <person name="Singh A."/>
            <person name="Seah K."/>
            <person name="Emmerich C."/>
        </authorList>
    </citation>
    <scope>NUCLEOTIDE SEQUENCE</scope>
    <source>
        <strain evidence="2">DP1</strain>
    </source>
</reference>
<dbReference type="GO" id="GO:0004806">
    <property type="term" value="F:triacylglycerol lipase activity"/>
    <property type="evidence" value="ECO:0007669"/>
    <property type="project" value="TreeGrafter"/>
</dbReference>
<evidence type="ECO:0000313" key="2">
    <source>
        <dbReference type="EMBL" id="CAI2387902.1"/>
    </source>
</evidence>
<dbReference type="SUPFAM" id="SSF53474">
    <property type="entry name" value="alpha/beta-Hydrolases"/>
    <property type="match status" value="1"/>
</dbReference>
<dbReference type="InterPro" id="IPR013094">
    <property type="entry name" value="AB_hydrolase_3"/>
</dbReference>
<evidence type="ECO:0000313" key="3">
    <source>
        <dbReference type="Proteomes" id="UP001295684"/>
    </source>
</evidence>
<organism evidence="2 3">
    <name type="scientific">Euplotes crassus</name>
    <dbReference type="NCBI Taxonomy" id="5936"/>
    <lineage>
        <taxon>Eukaryota</taxon>
        <taxon>Sar</taxon>
        <taxon>Alveolata</taxon>
        <taxon>Ciliophora</taxon>
        <taxon>Intramacronucleata</taxon>
        <taxon>Spirotrichea</taxon>
        <taxon>Hypotrichia</taxon>
        <taxon>Euplotida</taxon>
        <taxon>Euplotidae</taxon>
        <taxon>Moneuplotes</taxon>
    </lineage>
</organism>
<dbReference type="GO" id="GO:0005829">
    <property type="term" value="C:cytosol"/>
    <property type="evidence" value="ECO:0007669"/>
    <property type="project" value="TreeGrafter"/>
</dbReference>